<proteinExistence type="predicted"/>
<dbReference type="Proteomes" id="UP000649151">
    <property type="component" value="Unassembled WGS sequence"/>
</dbReference>
<reference evidence="3 4" key="1">
    <citation type="submission" date="2020-08" db="EMBL/GenBank/DDBJ databases">
        <title>Genome public.</title>
        <authorList>
            <person name="Liu C."/>
            <person name="Sun Q."/>
        </authorList>
    </citation>
    <scope>NUCLEOTIDE SEQUENCE [LARGE SCALE GENOMIC DNA]</scope>
    <source>
        <strain evidence="3 4">NSJ-27</strain>
    </source>
</reference>
<dbReference type="Pfam" id="PF07553">
    <property type="entry name" value="Lipoprotein_Ltp"/>
    <property type="match status" value="3"/>
</dbReference>
<dbReference type="InterPro" id="IPR011434">
    <property type="entry name" value="Ltp-like_HTH"/>
</dbReference>
<comment type="caution">
    <text evidence="3">The sequence shown here is derived from an EMBL/GenBank/DDBJ whole genome shotgun (WGS) entry which is preliminary data.</text>
</comment>
<evidence type="ECO:0000313" key="3">
    <source>
        <dbReference type="EMBL" id="MBC5788013.1"/>
    </source>
</evidence>
<gene>
    <name evidence="3" type="ORF">H8Z77_08290</name>
</gene>
<feature type="chain" id="PRO_5046266259" evidence="1">
    <location>
        <begin position="22"/>
        <end position="218"/>
    </location>
</feature>
<organism evidence="3 4">
    <name type="scientific">Clostridium facile</name>
    <dbReference type="NCBI Taxonomy" id="2763035"/>
    <lineage>
        <taxon>Bacteria</taxon>
        <taxon>Bacillati</taxon>
        <taxon>Bacillota</taxon>
        <taxon>Clostridia</taxon>
        <taxon>Eubacteriales</taxon>
        <taxon>Clostridiaceae</taxon>
        <taxon>Clostridium</taxon>
    </lineage>
</organism>
<keyword evidence="4" id="KW-1185">Reference proteome</keyword>
<accession>A0ABR7ISE9</accession>
<name>A0ABR7ISE9_9CLOT</name>
<evidence type="ECO:0000259" key="2">
    <source>
        <dbReference type="Pfam" id="PF07553"/>
    </source>
</evidence>
<evidence type="ECO:0000256" key="1">
    <source>
        <dbReference type="SAM" id="SignalP"/>
    </source>
</evidence>
<dbReference type="Gene3D" id="1.10.10.10">
    <property type="entry name" value="Winged helix-like DNA-binding domain superfamily/Winged helix DNA-binding domain"/>
    <property type="match status" value="3"/>
</dbReference>
<feature type="domain" description="Putative host cell surface-exposed lipoprotein Ltp-like HTH region" evidence="2">
    <location>
        <begin position="172"/>
        <end position="214"/>
    </location>
</feature>
<dbReference type="InterPro" id="IPR036388">
    <property type="entry name" value="WH-like_DNA-bd_sf"/>
</dbReference>
<dbReference type="PROSITE" id="PS51257">
    <property type="entry name" value="PROKAR_LIPOPROTEIN"/>
    <property type="match status" value="1"/>
</dbReference>
<sequence length="218" mass="24166">MKIMKKLFVLLFAIIVPLSLAACDTGTTATGEESSDYSTDYADVFSMLEDTVSKASQPEVTQSESGSQSANPADQMTIGQRNALESAKSYLSFSEFSYTGLIEQLEYEKYSHEDAVYAADHCGADWNEQALKSAKSYLEYSAFSYTGLIEQLEYEGFTNDQATYGVDNSGANWNEQAAKSAKSYLEYSSFSREGLIEQLEYEGFTHEQAVYGVQQNGY</sequence>
<evidence type="ECO:0000313" key="4">
    <source>
        <dbReference type="Proteomes" id="UP000649151"/>
    </source>
</evidence>
<protein>
    <submittedName>
        <fullName evidence="3">Ltp family lipoprotein</fullName>
    </submittedName>
</protein>
<feature type="domain" description="Putative host cell surface-exposed lipoprotein Ltp-like HTH region" evidence="2">
    <location>
        <begin position="80"/>
        <end position="121"/>
    </location>
</feature>
<feature type="signal peptide" evidence="1">
    <location>
        <begin position="1"/>
        <end position="21"/>
    </location>
</feature>
<dbReference type="EMBL" id="JACOQK010000001">
    <property type="protein sequence ID" value="MBC5788013.1"/>
    <property type="molecule type" value="Genomic_DNA"/>
</dbReference>
<keyword evidence="1" id="KW-0732">Signal</keyword>
<feature type="domain" description="Putative host cell surface-exposed lipoprotein Ltp-like HTH region" evidence="2">
    <location>
        <begin position="125"/>
        <end position="168"/>
    </location>
</feature>
<keyword evidence="3" id="KW-0449">Lipoprotein</keyword>